<accession>A0A915ES43</accession>
<feature type="domain" description="HAT C-terminal dimerisation" evidence="1">
    <location>
        <begin position="158"/>
        <end position="222"/>
    </location>
</feature>
<dbReference type="InterPro" id="IPR052717">
    <property type="entry name" value="Vacuolar_transposase_reg"/>
</dbReference>
<dbReference type="SUPFAM" id="SSF53098">
    <property type="entry name" value="Ribonuclease H-like"/>
    <property type="match status" value="2"/>
</dbReference>
<organism evidence="2 3">
    <name type="scientific">Ditylenchus dipsaci</name>
    <dbReference type="NCBI Taxonomy" id="166011"/>
    <lineage>
        <taxon>Eukaryota</taxon>
        <taxon>Metazoa</taxon>
        <taxon>Ecdysozoa</taxon>
        <taxon>Nematoda</taxon>
        <taxon>Chromadorea</taxon>
        <taxon>Rhabditida</taxon>
        <taxon>Tylenchina</taxon>
        <taxon>Tylenchomorpha</taxon>
        <taxon>Sphaerularioidea</taxon>
        <taxon>Anguinidae</taxon>
        <taxon>Anguininae</taxon>
        <taxon>Ditylenchus</taxon>
    </lineage>
</organism>
<dbReference type="GO" id="GO:0006357">
    <property type="term" value="P:regulation of transcription by RNA polymerase II"/>
    <property type="evidence" value="ECO:0007669"/>
    <property type="project" value="TreeGrafter"/>
</dbReference>
<proteinExistence type="predicted"/>
<dbReference type="Proteomes" id="UP000887574">
    <property type="component" value="Unplaced"/>
</dbReference>
<dbReference type="WBParaSite" id="jg8735">
    <property type="protein sequence ID" value="jg8735"/>
    <property type="gene ID" value="jg8735"/>
</dbReference>
<dbReference type="PANTHER" id="PTHR46169">
    <property type="entry name" value="DNA REPLICATION-RELATED ELEMENT FACTOR, ISOFORM A"/>
    <property type="match status" value="1"/>
</dbReference>
<keyword evidence="2" id="KW-1185">Reference proteome</keyword>
<name>A0A915ES43_9BILA</name>
<dbReference type="InterPro" id="IPR012337">
    <property type="entry name" value="RNaseH-like_sf"/>
</dbReference>
<dbReference type="InterPro" id="IPR008906">
    <property type="entry name" value="HATC_C_dom"/>
</dbReference>
<sequence>MKGLLVSKLEQVQNTVTGLLNKMPQRVSLTCDVWSDSGLKNAYLDATLRRIFLGLRQLHGSHTSALIRRETEKLLQEYGLNMSCAFKIVSDGGSNVVKAFNDIRTIESIVDEHEGEEGTEDPQEDAEEDYQSLDFLIGIAFPLRVNCFAHALQLSSVGIDPLKYWASMMNTDARPIAVFAIKVLAIPATSALIERIFSQAGLATTKHRNRTAFELLNSQLVVYCNLYVDDM</sequence>
<dbReference type="GO" id="GO:0005634">
    <property type="term" value="C:nucleus"/>
    <property type="evidence" value="ECO:0007669"/>
    <property type="project" value="TreeGrafter"/>
</dbReference>
<dbReference type="Pfam" id="PF05699">
    <property type="entry name" value="Dimer_Tnp_hAT"/>
    <property type="match status" value="1"/>
</dbReference>
<protein>
    <submittedName>
        <fullName evidence="3">HAT C-terminal dimerisation domain-containing protein</fullName>
    </submittedName>
</protein>
<evidence type="ECO:0000259" key="1">
    <source>
        <dbReference type="Pfam" id="PF05699"/>
    </source>
</evidence>
<evidence type="ECO:0000313" key="2">
    <source>
        <dbReference type="Proteomes" id="UP000887574"/>
    </source>
</evidence>
<dbReference type="AlphaFoldDB" id="A0A915ES43"/>
<reference evidence="3" key="1">
    <citation type="submission" date="2022-11" db="UniProtKB">
        <authorList>
            <consortium name="WormBaseParasite"/>
        </authorList>
    </citation>
    <scope>IDENTIFICATION</scope>
</reference>
<evidence type="ECO:0000313" key="3">
    <source>
        <dbReference type="WBParaSite" id="jg8735"/>
    </source>
</evidence>
<dbReference type="GO" id="GO:0046983">
    <property type="term" value="F:protein dimerization activity"/>
    <property type="evidence" value="ECO:0007669"/>
    <property type="project" value="InterPro"/>
</dbReference>
<dbReference type="PANTHER" id="PTHR46169:SF29">
    <property type="entry name" value="DNA REPLICATION-RELATED ELEMENT FACTOR, ISOFORM A"/>
    <property type="match status" value="1"/>
</dbReference>